<name>A0A1A9VWJ0_GLOAU</name>
<accession>A0A1A9VWJ0</accession>
<organism evidence="2 3">
    <name type="scientific">Glossina austeni</name>
    <name type="common">Savannah tsetse fly</name>
    <dbReference type="NCBI Taxonomy" id="7395"/>
    <lineage>
        <taxon>Eukaryota</taxon>
        <taxon>Metazoa</taxon>
        <taxon>Ecdysozoa</taxon>
        <taxon>Arthropoda</taxon>
        <taxon>Hexapoda</taxon>
        <taxon>Insecta</taxon>
        <taxon>Pterygota</taxon>
        <taxon>Neoptera</taxon>
        <taxon>Endopterygota</taxon>
        <taxon>Diptera</taxon>
        <taxon>Brachycera</taxon>
        <taxon>Muscomorpha</taxon>
        <taxon>Hippoboscoidea</taxon>
        <taxon>Glossinidae</taxon>
        <taxon>Glossina</taxon>
    </lineage>
</organism>
<proteinExistence type="predicted"/>
<keyword evidence="1" id="KW-0472">Membrane</keyword>
<dbReference type="PROSITE" id="PS51257">
    <property type="entry name" value="PROKAR_LIPOPROTEIN"/>
    <property type="match status" value="1"/>
</dbReference>
<keyword evidence="3" id="KW-1185">Reference proteome</keyword>
<dbReference type="AlphaFoldDB" id="A0A1A9VWJ0"/>
<evidence type="ECO:0000256" key="1">
    <source>
        <dbReference type="SAM" id="Phobius"/>
    </source>
</evidence>
<keyword evidence="1" id="KW-0812">Transmembrane</keyword>
<reference evidence="2" key="1">
    <citation type="submission" date="2020-05" db="UniProtKB">
        <authorList>
            <consortium name="EnsemblMetazoa"/>
        </authorList>
    </citation>
    <scope>IDENTIFICATION</scope>
    <source>
        <strain evidence="2">TTRI</strain>
    </source>
</reference>
<feature type="transmembrane region" description="Helical" evidence="1">
    <location>
        <begin position="12"/>
        <end position="30"/>
    </location>
</feature>
<evidence type="ECO:0000313" key="2">
    <source>
        <dbReference type="EnsemblMetazoa" id="GAUT050009-PA"/>
    </source>
</evidence>
<keyword evidence="1" id="KW-1133">Transmembrane helix</keyword>
<protein>
    <submittedName>
        <fullName evidence="2">Uncharacterized protein</fullName>
    </submittedName>
</protein>
<sequence length="229" mass="25759">MDRHLDFGTIKYIVANILTIACICVQIYAFNIAQKYAIAEHNEIDEIYNVKETAGANNTQHSIAQHSTAQHSTAQSTAKAARMVCVGCVRVRIFFGSAQTNLADCFRILCNFKTQHHRPNDMLSRKYSSPSVWVLFENSLRDSVTYLQLVFLFKREKGFWVPSETDKFPKSVGPLTAEVDRMKTFHDSNWQISDIISMPPIKNESQGNAVLGCEPVPGLEEEEALGLLT</sequence>
<evidence type="ECO:0000313" key="3">
    <source>
        <dbReference type="Proteomes" id="UP000078200"/>
    </source>
</evidence>
<dbReference type="EnsemblMetazoa" id="GAUT050009-RA">
    <property type="protein sequence ID" value="GAUT050009-PA"/>
    <property type="gene ID" value="GAUT050009"/>
</dbReference>
<dbReference type="Proteomes" id="UP000078200">
    <property type="component" value="Unassembled WGS sequence"/>
</dbReference>
<dbReference type="VEuPathDB" id="VectorBase:GAUT050009"/>